<evidence type="ECO:0000313" key="10">
    <source>
        <dbReference type="Proteomes" id="UP000053831"/>
    </source>
</evidence>
<dbReference type="PRINTS" id="PR00792">
    <property type="entry name" value="PEPSIN"/>
</dbReference>
<feature type="domain" description="Peptidase A1" evidence="8">
    <location>
        <begin position="56"/>
        <end position="373"/>
    </location>
</feature>
<proteinExistence type="inferred from homology"/>
<gene>
    <name evidence="9" type="ORF">ESCO_006644</name>
</gene>
<evidence type="ECO:0000256" key="7">
    <source>
        <dbReference type="SAM" id="SignalP"/>
    </source>
</evidence>
<dbReference type="InterPro" id="IPR021109">
    <property type="entry name" value="Peptidase_aspartic_dom_sf"/>
</dbReference>
<comment type="similarity">
    <text evidence="1 6">Belongs to the peptidase A1 family.</text>
</comment>
<dbReference type="PANTHER" id="PTHR47965">
    <property type="entry name" value="ASPARTYL PROTEASE-RELATED"/>
    <property type="match status" value="1"/>
</dbReference>
<dbReference type="PROSITE" id="PS00141">
    <property type="entry name" value="ASP_PROTEASE"/>
    <property type="match status" value="1"/>
</dbReference>
<evidence type="ECO:0000256" key="6">
    <source>
        <dbReference type="RuleBase" id="RU000454"/>
    </source>
</evidence>
<keyword evidence="4 6" id="KW-0064">Aspartyl protease</keyword>
<evidence type="ECO:0000256" key="5">
    <source>
        <dbReference type="ARBA" id="ARBA00022801"/>
    </source>
</evidence>
<dbReference type="EMBL" id="LGSR01000001">
    <property type="protein sequence ID" value="KOS23424.1"/>
    <property type="molecule type" value="Genomic_DNA"/>
</dbReference>
<dbReference type="GO" id="GO:0005576">
    <property type="term" value="C:extracellular region"/>
    <property type="evidence" value="ECO:0007669"/>
    <property type="project" value="TreeGrafter"/>
</dbReference>
<dbReference type="GO" id="GO:0009277">
    <property type="term" value="C:fungal-type cell wall"/>
    <property type="evidence" value="ECO:0007669"/>
    <property type="project" value="TreeGrafter"/>
</dbReference>
<dbReference type="STRING" id="150374.A0A0M8N9C7"/>
<dbReference type="InterPro" id="IPR001969">
    <property type="entry name" value="Aspartic_peptidase_AS"/>
</dbReference>
<keyword evidence="10" id="KW-1185">Reference proteome</keyword>
<keyword evidence="2 6" id="KW-0645">Protease</keyword>
<organism evidence="9 10">
    <name type="scientific">Escovopsis weberi</name>
    <dbReference type="NCBI Taxonomy" id="150374"/>
    <lineage>
        <taxon>Eukaryota</taxon>
        <taxon>Fungi</taxon>
        <taxon>Dikarya</taxon>
        <taxon>Ascomycota</taxon>
        <taxon>Pezizomycotina</taxon>
        <taxon>Sordariomycetes</taxon>
        <taxon>Hypocreomycetidae</taxon>
        <taxon>Hypocreales</taxon>
        <taxon>Hypocreaceae</taxon>
        <taxon>Escovopsis</taxon>
    </lineage>
</organism>
<dbReference type="Proteomes" id="UP000053831">
    <property type="component" value="Unassembled WGS sequence"/>
</dbReference>
<dbReference type="CDD" id="cd05474">
    <property type="entry name" value="SAP_like"/>
    <property type="match status" value="1"/>
</dbReference>
<protein>
    <submittedName>
        <fullName evidence="9">Putative aspartic-type endopeptidase opsB</fullName>
    </submittedName>
</protein>
<evidence type="ECO:0000256" key="1">
    <source>
        <dbReference type="ARBA" id="ARBA00007447"/>
    </source>
</evidence>
<keyword evidence="3 7" id="KW-0732">Signal</keyword>
<evidence type="ECO:0000256" key="3">
    <source>
        <dbReference type="ARBA" id="ARBA00022729"/>
    </source>
</evidence>
<dbReference type="OrthoDB" id="771136at2759"/>
<dbReference type="PANTHER" id="PTHR47965:SF79">
    <property type="entry name" value="ASPARTIC PROTEINASE"/>
    <property type="match status" value="1"/>
</dbReference>
<sequence>MRTNPVLTTAVALASAAQAQVVQLDINKVPRNNNLSKRASNVFDTPAENLRTQGGYFVEVEVGTLGQRLTLQLDTGSSDVWVPSSDASICRKGMFNIQYVDGSGSKGDYIQDSFTMGAANVQNLTMGLGLSTSIPNGLIGVGYRTNEASIQTTGKTYPNLPVAMQQDGLINSIAYSLWLNDLGASQGSILFGGIDTEKFVGNLTTLDLQPTSSRGDAIAEFSVNLYSLDATSSSGTDSLLGSVPDVVAILDSGTTLTYLPQQWAEQAWDVVGAIYEPAVQLALVPCSMMNSEGHFTFGFAGPNGPKVNVPMNELVLDVTGGQQPRFPSGPYKNQLVCEFGIVNETSAPYLLGDTFLRSAYIVYDLVNDQVAIGTTNFNATKSNIVPFSKMGAPIPSAKAVAGPLENTLTGSQKTTFSATAGFQKSLEKENAAGPLTTFSGASAAVVALTLAFSLMGSAF</sequence>
<feature type="signal peptide" evidence="7">
    <location>
        <begin position="1"/>
        <end position="19"/>
    </location>
</feature>
<dbReference type="GO" id="GO:0006508">
    <property type="term" value="P:proteolysis"/>
    <property type="evidence" value="ECO:0007669"/>
    <property type="project" value="UniProtKB-KW"/>
</dbReference>
<dbReference type="Pfam" id="PF00026">
    <property type="entry name" value="Asp"/>
    <property type="match status" value="2"/>
</dbReference>
<keyword evidence="5 6" id="KW-0378">Hydrolase</keyword>
<evidence type="ECO:0000256" key="4">
    <source>
        <dbReference type="ARBA" id="ARBA00022750"/>
    </source>
</evidence>
<feature type="chain" id="PRO_5005819024" evidence="7">
    <location>
        <begin position="20"/>
        <end position="459"/>
    </location>
</feature>
<reference evidence="9 10" key="1">
    <citation type="submission" date="2015-07" db="EMBL/GenBank/DDBJ databases">
        <title>The genome of the fungus Escovopsis weberi, a specialized disease agent of ant agriculture.</title>
        <authorList>
            <person name="de Man T.J."/>
            <person name="Stajich J.E."/>
            <person name="Kubicek C.P."/>
            <person name="Chenthamara K."/>
            <person name="Atanasova L."/>
            <person name="Druzhinina I.S."/>
            <person name="Birnbaum S."/>
            <person name="Barribeau S.M."/>
            <person name="Teiling C."/>
            <person name="Suen G."/>
            <person name="Currie C."/>
            <person name="Gerardo N.M."/>
        </authorList>
    </citation>
    <scope>NUCLEOTIDE SEQUENCE [LARGE SCALE GENOMIC DNA]</scope>
</reference>
<dbReference type="InterPro" id="IPR033876">
    <property type="entry name" value="SAP-like"/>
</dbReference>
<accession>A0A0M8N9C7</accession>
<dbReference type="Gene3D" id="2.40.70.10">
    <property type="entry name" value="Acid Proteases"/>
    <property type="match status" value="3"/>
</dbReference>
<dbReference type="AlphaFoldDB" id="A0A0M8N9C7"/>
<dbReference type="InterPro" id="IPR033121">
    <property type="entry name" value="PEPTIDASE_A1"/>
</dbReference>
<dbReference type="SUPFAM" id="SSF50630">
    <property type="entry name" value="Acid proteases"/>
    <property type="match status" value="1"/>
</dbReference>
<comment type="caution">
    <text evidence="9">The sequence shown here is derived from an EMBL/GenBank/DDBJ whole genome shotgun (WGS) entry which is preliminary data.</text>
</comment>
<dbReference type="PROSITE" id="PS51767">
    <property type="entry name" value="PEPTIDASE_A1"/>
    <property type="match status" value="1"/>
</dbReference>
<evidence type="ECO:0000313" key="9">
    <source>
        <dbReference type="EMBL" id="KOS23424.1"/>
    </source>
</evidence>
<evidence type="ECO:0000259" key="8">
    <source>
        <dbReference type="PROSITE" id="PS51767"/>
    </source>
</evidence>
<dbReference type="GO" id="GO:0031505">
    <property type="term" value="P:fungal-type cell wall organization"/>
    <property type="evidence" value="ECO:0007669"/>
    <property type="project" value="TreeGrafter"/>
</dbReference>
<dbReference type="InterPro" id="IPR001461">
    <property type="entry name" value="Aspartic_peptidase_A1"/>
</dbReference>
<evidence type="ECO:0000256" key="2">
    <source>
        <dbReference type="ARBA" id="ARBA00022670"/>
    </source>
</evidence>
<dbReference type="GO" id="GO:0004190">
    <property type="term" value="F:aspartic-type endopeptidase activity"/>
    <property type="evidence" value="ECO:0007669"/>
    <property type="project" value="UniProtKB-KW"/>
</dbReference>
<name>A0A0M8N9C7_ESCWE</name>